<feature type="region of interest" description="Disordered" evidence="9">
    <location>
        <begin position="472"/>
        <end position="499"/>
    </location>
</feature>
<feature type="compositionally biased region" description="Polar residues" evidence="9">
    <location>
        <begin position="122"/>
        <end position="132"/>
    </location>
</feature>
<keyword evidence="13" id="KW-1185">Reference proteome</keyword>
<evidence type="ECO:0000313" key="13">
    <source>
        <dbReference type="Proteomes" id="UP000637239"/>
    </source>
</evidence>
<dbReference type="SMART" id="SM00443">
    <property type="entry name" value="G_patch"/>
    <property type="match status" value="1"/>
</dbReference>
<dbReference type="InterPro" id="IPR051189">
    <property type="entry name" value="Splicing_assoc_domain"/>
</dbReference>
<dbReference type="SMART" id="SM00393">
    <property type="entry name" value="R3H"/>
    <property type="match status" value="1"/>
</dbReference>
<feature type="region of interest" description="Disordered" evidence="9">
    <location>
        <begin position="346"/>
        <end position="370"/>
    </location>
</feature>
<name>A0A7R7VVT5_ASPCH</name>
<evidence type="ECO:0000256" key="4">
    <source>
        <dbReference type="ARBA" id="ARBA00018964"/>
    </source>
</evidence>
<dbReference type="GO" id="GO:0006397">
    <property type="term" value="P:mRNA processing"/>
    <property type="evidence" value="ECO:0007669"/>
    <property type="project" value="UniProtKB-KW"/>
</dbReference>
<organism evidence="12 13">
    <name type="scientific">Aspergillus chevalieri</name>
    <name type="common">Eurotium chevalieri</name>
    <dbReference type="NCBI Taxonomy" id="182096"/>
    <lineage>
        <taxon>Eukaryota</taxon>
        <taxon>Fungi</taxon>
        <taxon>Dikarya</taxon>
        <taxon>Ascomycota</taxon>
        <taxon>Pezizomycotina</taxon>
        <taxon>Eurotiomycetes</taxon>
        <taxon>Eurotiomycetidae</taxon>
        <taxon>Eurotiales</taxon>
        <taxon>Aspergillaceae</taxon>
        <taxon>Aspergillus</taxon>
        <taxon>Aspergillus subgen. Aspergillus</taxon>
    </lineage>
</organism>
<dbReference type="Pfam" id="PF01585">
    <property type="entry name" value="G-patch"/>
    <property type="match status" value="1"/>
</dbReference>
<proteinExistence type="inferred from homology"/>
<comment type="similarity">
    <text evidence="3">Belongs to the SQS1 family.</text>
</comment>
<comment type="subcellular location">
    <subcellularLocation>
        <location evidence="2">Cytoplasm</location>
    </subcellularLocation>
    <subcellularLocation>
        <location evidence="1">Nucleus</location>
    </subcellularLocation>
</comment>
<evidence type="ECO:0000313" key="12">
    <source>
        <dbReference type="EMBL" id="BCR91717.1"/>
    </source>
</evidence>
<dbReference type="AlphaFoldDB" id="A0A7R7VVT5"/>
<sequence>MQQAARNTEGRNIWLPSSQLRHKAVHFVRGGDLEPEETENKSSTTPEQESCKSTPKTERDIEKDDIPPDNEDTPHELSFFIDRSSQSIAPTGLPNPVSRLRSLSPEDSSGDEIVFHGRNRYTDQNNSSQYPTTIDDEFEPQSSDTPVNIRNLTLETSIEAGHSSTTRRHGQTVFNRESTNHDENDILADYIANIDVDYEETDTSSDAQPENTDMNKFALSPRPNEDPDSVSLPSNENMKRFKESEASGSEVQSDEDFFDEEVDSENMESLYKIASGWNTSAKSRKTKFPSASAFADALESDPYHGFDIMDFNRPSLRKKAKGRKGPPDLMLSDSELEMELERAWRNDREKKKSKKQKREELRSQGLLGRSIGRPDFKSKYAHGMGVDDLKSEIRSFLLSSKDSFPLPPINKQLRKLVHDMANALSLKSHSRGKGPSRFPILYKTSRTSKYNQHNISQADKILSHGRFRHRTIKTGDQSAKKSAETRGGRPDTSVSYMDGDIVGASAPEIGAENKGRAMLEKMGWSSGTALGATNNKGILLPVAHVVKKSKAGLG</sequence>
<dbReference type="PROSITE" id="PS51061">
    <property type="entry name" value="R3H"/>
    <property type="match status" value="1"/>
</dbReference>
<gene>
    <name evidence="12" type="ORF">ACHE_70560S</name>
</gene>
<dbReference type="KEGG" id="ache:ACHE_70560S"/>
<dbReference type="InterPro" id="IPR034082">
    <property type="entry name" value="R3H_G-patch"/>
</dbReference>
<keyword evidence="5" id="KW-0963">Cytoplasm</keyword>
<reference evidence="12" key="2">
    <citation type="submission" date="2021-02" db="EMBL/GenBank/DDBJ databases">
        <title>Aspergillus chevalieri M1 genome sequence.</title>
        <authorList>
            <person name="Kadooka C."/>
            <person name="Mori K."/>
            <person name="Futagami T."/>
        </authorList>
    </citation>
    <scope>NUCLEOTIDE SEQUENCE</scope>
    <source>
        <strain evidence="12">M1</strain>
    </source>
</reference>
<reference evidence="12" key="1">
    <citation type="submission" date="2021-01" db="EMBL/GenBank/DDBJ databases">
        <authorList>
            <consortium name="Aspergillus chevalieri M1 genome sequencing consortium"/>
            <person name="Kazuki M."/>
            <person name="Futagami T."/>
        </authorList>
    </citation>
    <scope>NUCLEOTIDE SEQUENCE</scope>
    <source>
        <strain evidence="12">M1</strain>
    </source>
</reference>
<feature type="domain" description="R3H" evidence="11">
    <location>
        <begin position="383"/>
        <end position="445"/>
    </location>
</feature>
<dbReference type="SUPFAM" id="SSF82708">
    <property type="entry name" value="R3H domain"/>
    <property type="match status" value="1"/>
</dbReference>
<keyword evidence="8" id="KW-0539">Nucleus</keyword>
<feature type="compositionally biased region" description="Basic and acidic residues" evidence="9">
    <location>
        <begin position="55"/>
        <end position="66"/>
    </location>
</feature>
<feature type="compositionally biased region" description="Polar residues" evidence="9">
    <location>
        <begin position="204"/>
        <end position="214"/>
    </location>
</feature>
<dbReference type="InterPro" id="IPR036867">
    <property type="entry name" value="R3H_dom_sf"/>
</dbReference>
<evidence type="ECO:0000256" key="2">
    <source>
        <dbReference type="ARBA" id="ARBA00004496"/>
    </source>
</evidence>
<feature type="compositionally biased region" description="Polar residues" evidence="9">
    <location>
        <begin position="41"/>
        <end position="54"/>
    </location>
</feature>
<evidence type="ECO:0000256" key="9">
    <source>
        <dbReference type="SAM" id="MobiDB-lite"/>
    </source>
</evidence>
<dbReference type="CDD" id="cd02646">
    <property type="entry name" value="R3H_G-patch"/>
    <property type="match status" value="1"/>
</dbReference>
<dbReference type="InterPro" id="IPR001374">
    <property type="entry name" value="R3H_dom"/>
</dbReference>
<evidence type="ECO:0000259" key="10">
    <source>
        <dbReference type="PROSITE" id="PS50174"/>
    </source>
</evidence>
<evidence type="ECO:0000256" key="7">
    <source>
        <dbReference type="ARBA" id="ARBA00023187"/>
    </source>
</evidence>
<dbReference type="EMBL" id="AP024422">
    <property type="protein sequence ID" value="BCR91717.1"/>
    <property type="molecule type" value="Genomic_DNA"/>
</dbReference>
<evidence type="ECO:0000259" key="11">
    <source>
        <dbReference type="PROSITE" id="PS51061"/>
    </source>
</evidence>
<evidence type="ECO:0000256" key="6">
    <source>
        <dbReference type="ARBA" id="ARBA00022664"/>
    </source>
</evidence>
<dbReference type="GO" id="GO:0003676">
    <property type="term" value="F:nucleic acid binding"/>
    <property type="evidence" value="ECO:0007669"/>
    <property type="project" value="UniProtKB-UniRule"/>
</dbReference>
<feature type="region of interest" description="Disordered" evidence="9">
    <location>
        <begin position="27"/>
        <end position="146"/>
    </location>
</feature>
<dbReference type="GO" id="GO:0005634">
    <property type="term" value="C:nucleus"/>
    <property type="evidence" value="ECO:0007669"/>
    <property type="project" value="UniProtKB-SubCell"/>
</dbReference>
<feature type="domain" description="G-patch" evidence="10">
    <location>
        <begin position="511"/>
        <end position="554"/>
    </location>
</feature>
<dbReference type="Proteomes" id="UP000637239">
    <property type="component" value="Chromosome 7"/>
</dbReference>
<protein>
    <recommendedName>
        <fullName evidence="4">Protein SQS1</fullName>
    </recommendedName>
</protein>
<accession>A0A7R7VVT5</accession>
<evidence type="ECO:0000256" key="3">
    <source>
        <dbReference type="ARBA" id="ARBA00010306"/>
    </source>
</evidence>
<dbReference type="Gene3D" id="3.30.1370.50">
    <property type="entry name" value="R3H-like domain"/>
    <property type="match status" value="1"/>
</dbReference>
<feature type="region of interest" description="Disordered" evidence="9">
    <location>
        <begin position="199"/>
        <end position="235"/>
    </location>
</feature>
<keyword evidence="6" id="KW-0507">mRNA processing</keyword>
<dbReference type="PANTHER" id="PTHR14195">
    <property type="entry name" value="G PATCH DOMAIN CONTAINING PROTEIN 2"/>
    <property type="match status" value="1"/>
</dbReference>
<dbReference type="GO" id="GO:0005737">
    <property type="term" value="C:cytoplasm"/>
    <property type="evidence" value="ECO:0007669"/>
    <property type="project" value="UniProtKB-SubCell"/>
</dbReference>
<dbReference type="RefSeq" id="XP_043140239.1">
    <property type="nucleotide sequence ID" value="XM_043282906.1"/>
</dbReference>
<evidence type="ECO:0000256" key="1">
    <source>
        <dbReference type="ARBA" id="ARBA00004123"/>
    </source>
</evidence>
<dbReference type="PROSITE" id="PS50174">
    <property type="entry name" value="G_PATCH"/>
    <property type="match status" value="1"/>
</dbReference>
<dbReference type="InterPro" id="IPR000467">
    <property type="entry name" value="G_patch_dom"/>
</dbReference>
<dbReference type="Pfam" id="PF01424">
    <property type="entry name" value="R3H"/>
    <property type="match status" value="1"/>
</dbReference>
<feature type="compositionally biased region" description="Basic and acidic residues" evidence="9">
    <location>
        <begin position="478"/>
        <end position="489"/>
    </location>
</feature>
<dbReference type="GO" id="GO:0008380">
    <property type="term" value="P:RNA splicing"/>
    <property type="evidence" value="ECO:0007669"/>
    <property type="project" value="UniProtKB-KW"/>
</dbReference>
<evidence type="ECO:0000256" key="5">
    <source>
        <dbReference type="ARBA" id="ARBA00022490"/>
    </source>
</evidence>
<evidence type="ECO:0000256" key="8">
    <source>
        <dbReference type="ARBA" id="ARBA00023242"/>
    </source>
</evidence>
<dbReference type="GeneID" id="66986075"/>
<keyword evidence="7" id="KW-0508">mRNA splicing</keyword>